<feature type="transmembrane region" description="Helical" evidence="6">
    <location>
        <begin position="412"/>
        <end position="435"/>
    </location>
</feature>
<dbReference type="AlphaFoldDB" id="H2ZWU2"/>
<dbReference type="OMA" id="EGLQWTF"/>
<evidence type="ECO:0000259" key="7">
    <source>
        <dbReference type="Pfam" id="PF12832"/>
    </source>
</evidence>
<feature type="transmembrane region" description="Helical" evidence="6">
    <location>
        <begin position="78"/>
        <end position="97"/>
    </location>
</feature>
<gene>
    <name evidence="8" type="primary">MFSD6L</name>
</gene>
<organism evidence="8 9">
    <name type="scientific">Latimeria chalumnae</name>
    <name type="common">Coelacanth</name>
    <dbReference type="NCBI Taxonomy" id="7897"/>
    <lineage>
        <taxon>Eukaryota</taxon>
        <taxon>Metazoa</taxon>
        <taxon>Chordata</taxon>
        <taxon>Craniata</taxon>
        <taxon>Vertebrata</taxon>
        <taxon>Euteleostomi</taxon>
        <taxon>Coelacanthiformes</taxon>
        <taxon>Coelacanthidae</taxon>
        <taxon>Latimeria</taxon>
    </lineage>
</organism>
<reference evidence="8" key="3">
    <citation type="submission" date="2025-09" db="UniProtKB">
        <authorList>
            <consortium name="Ensembl"/>
        </authorList>
    </citation>
    <scope>IDENTIFICATION</scope>
</reference>
<evidence type="ECO:0000256" key="5">
    <source>
        <dbReference type="ARBA" id="ARBA00023136"/>
    </source>
</evidence>
<dbReference type="STRING" id="7897.ENSLACP00000001863"/>
<proteinExistence type="inferred from homology"/>
<dbReference type="FunCoup" id="H2ZWU2">
    <property type="interactions" value="68"/>
</dbReference>
<protein>
    <submittedName>
        <fullName evidence="8">Major facilitator superfamily domain containing 6 like</fullName>
    </submittedName>
</protein>
<dbReference type="Ensembl" id="ENSLACT00000001876.1">
    <property type="protein sequence ID" value="ENSLACP00000001863.1"/>
    <property type="gene ID" value="ENSLACG00000001662.1"/>
</dbReference>
<keyword evidence="4 6" id="KW-1133">Transmembrane helix</keyword>
<evidence type="ECO:0000256" key="1">
    <source>
        <dbReference type="ARBA" id="ARBA00004141"/>
    </source>
</evidence>
<dbReference type="Proteomes" id="UP000008672">
    <property type="component" value="Unassembled WGS sequence"/>
</dbReference>
<evidence type="ECO:0000313" key="8">
    <source>
        <dbReference type="Ensembl" id="ENSLACP00000001863.1"/>
    </source>
</evidence>
<name>H2ZWU2_LATCH</name>
<feature type="transmembrane region" description="Helical" evidence="6">
    <location>
        <begin position="228"/>
        <end position="248"/>
    </location>
</feature>
<keyword evidence="3 6" id="KW-0812">Transmembrane</keyword>
<dbReference type="Pfam" id="PF12832">
    <property type="entry name" value="MFS_1_like"/>
    <property type="match status" value="1"/>
</dbReference>
<dbReference type="SUPFAM" id="SSF103473">
    <property type="entry name" value="MFS general substrate transporter"/>
    <property type="match status" value="2"/>
</dbReference>
<dbReference type="InterPro" id="IPR036259">
    <property type="entry name" value="MFS_trans_sf"/>
</dbReference>
<evidence type="ECO:0000256" key="3">
    <source>
        <dbReference type="ARBA" id="ARBA00022692"/>
    </source>
</evidence>
<dbReference type="EMBL" id="AFYH01204398">
    <property type="status" value="NOT_ANNOTATED_CDS"/>
    <property type="molecule type" value="Genomic_DNA"/>
</dbReference>
<dbReference type="InParanoid" id="H2ZWU2"/>
<feature type="transmembrane region" description="Helical" evidence="6">
    <location>
        <begin position="273"/>
        <end position="291"/>
    </location>
</feature>
<keyword evidence="9" id="KW-1185">Reference proteome</keyword>
<evidence type="ECO:0000313" key="9">
    <source>
        <dbReference type="Proteomes" id="UP000008672"/>
    </source>
</evidence>
<dbReference type="eggNOG" id="KOG3762">
    <property type="taxonomic scope" value="Eukaryota"/>
</dbReference>
<feature type="transmembrane region" description="Helical" evidence="6">
    <location>
        <begin position="506"/>
        <end position="526"/>
    </location>
</feature>
<comment type="subcellular location">
    <subcellularLocation>
        <location evidence="1">Membrane</location>
        <topology evidence="1">Multi-pass membrane protein</topology>
    </subcellularLocation>
</comment>
<dbReference type="PANTHER" id="PTHR16172">
    <property type="entry name" value="MAJOR FACILITATOR SUPERFAMILY DOMAIN-CONTAINING PROTEIN 6-LIKE"/>
    <property type="match status" value="1"/>
</dbReference>
<feature type="transmembrane region" description="Helical" evidence="6">
    <location>
        <begin position="482"/>
        <end position="500"/>
    </location>
</feature>
<dbReference type="GeneTree" id="ENSGT00530000063599"/>
<evidence type="ECO:0000256" key="4">
    <source>
        <dbReference type="ARBA" id="ARBA00022989"/>
    </source>
</evidence>
<feature type="transmembrane region" description="Helical" evidence="6">
    <location>
        <begin position="311"/>
        <end position="331"/>
    </location>
</feature>
<dbReference type="Gene3D" id="1.20.1250.20">
    <property type="entry name" value="MFS general substrate transporter like domains"/>
    <property type="match status" value="2"/>
</dbReference>
<feature type="transmembrane region" description="Helical" evidence="6">
    <location>
        <begin position="343"/>
        <end position="365"/>
    </location>
</feature>
<dbReference type="CDD" id="cd17479">
    <property type="entry name" value="MFS_MFSD6L"/>
    <property type="match status" value="1"/>
</dbReference>
<feature type="transmembrane region" description="Helical" evidence="6">
    <location>
        <begin position="41"/>
        <end position="66"/>
    </location>
</feature>
<feature type="domain" description="Major facilitator superfamily associated" evidence="7">
    <location>
        <begin position="17"/>
        <end position="511"/>
    </location>
</feature>
<dbReference type="InterPro" id="IPR051717">
    <property type="entry name" value="MFS_MFSD6"/>
</dbReference>
<dbReference type="GO" id="GO:0016020">
    <property type="term" value="C:membrane"/>
    <property type="evidence" value="ECO:0007669"/>
    <property type="project" value="UniProtKB-SubCell"/>
</dbReference>
<evidence type="ECO:0000256" key="6">
    <source>
        <dbReference type="SAM" id="Phobius"/>
    </source>
</evidence>
<dbReference type="HOGENOM" id="CLU_013133_4_0_1"/>
<comment type="similarity">
    <text evidence="2">Belongs to the major facilitator superfamily. MFSD6 family.</text>
</comment>
<accession>H2ZWU2</accession>
<feature type="transmembrane region" description="Helical" evidence="6">
    <location>
        <begin position="385"/>
        <end position="405"/>
    </location>
</feature>
<sequence length="575" mass="64193">TMRNKQWDINKALALTSFFHFVYSAGKSCVIPFLTVHFRQLGLPAVFVGLIMGTKHLISLFWIPSCSYIAKRYGRRRIFILGSLLCSIGAALLLTLIPPINKADTYRYCNLSIHTEIGVQTIGENVVLTTSASKPNTTFQHSKYSVVLEMPTLNYSENSTFGRNDSGVQHKTVTVTKKASTTVVLHEDGLDLENGYFVEIKNITEHTRKPKDVSLDLLKSLSLLDKEYQVFFLVLMVVVLWELVSAPLEQTADDGLYEYLDFIDATDRYRRHWNWGHVGAAAGACSIGILVDRLNCFLNIGTSRSAVHFYGYAVLITLTLLVGAFYPIHYAKKGERGNRAFKALSLIISDGRTITSAFTVFLTGAVGSTVHNFLFWQMQDKGSGVFYMGASVAVGLLAEVLLYFFKDKLLRTISYTGTIGLGLLCLAVQLLYYSYLWSSWSVLPAQLLNAFSNGALWWAVCAQSNDVATPGMERHLHRTFHGLSYGFGAGVGSIASGFIVKKFGLVVLFRACSAALVLWSAVFLMVQFKLPRQKRLNYSRLLAADASDLSDSEDEQERDWLVKAMKEDQKSYWNT</sequence>
<reference evidence="9" key="1">
    <citation type="submission" date="2011-08" db="EMBL/GenBank/DDBJ databases">
        <title>The draft genome of Latimeria chalumnae.</title>
        <authorList>
            <person name="Di Palma F."/>
            <person name="Alfoldi J."/>
            <person name="Johnson J."/>
            <person name="Berlin A."/>
            <person name="Gnerre S."/>
            <person name="Jaffe D."/>
            <person name="MacCallum I."/>
            <person name="Young S."/>
            <person name="Walker B.J."/>
            <person name="Lander E."/>
            <person name="Lindblad-Toh K."/>
        </authorList>
    </citation>
    <scope>NUCLEOTIDE SEQUENCE [LARGE SCALE GENOMIC DNA]</scope>
    <source>
        <strain evidence="9">Wild caught</strain>
    </source>
</reference>
<evidence type="ECO:0000256" key="2">
    <source>
        <dbReference type="ARBA" id="ARBA00005241"/>
    </source>
</evidence>
<dbReference type="PANTHER" id="PTHR16172:SF41">
    <property type="entry name" value="MAJOR FACILITATOR SUPERFAMILY DOMAIN-CONTAINING PROTEIN 6-LIKE"/>
    <property type="match status" value="1"/>
</dbReference>
<dbReference type="InterPro" id="IPR024989">
    <property type="entry name" value="MFS_assoc_dom"/>
</dbReference>
<keyword evidence="5 6" id="KW-0472">Membrane</keyword>
<reference evidence="8" key="2">
    <citation type="submission" date="2025-08" db="UniProtKB">
        <authorList>
            <consortium name="Ensembl"/>
        </authorList>
    </citation>
    <scope>IDENTIFICATION</scope>
</reference>